<dbReference type="EMBL" id="CP001069">
    <property type="protein sequence ID" value="ACD29440.1"/>
    <property type="molecule type" value="Genomic_DNA"/>
</dbReference>
<evidence type="ECO:0000313" key="2">
    <source>
        <dbReference type="EMBL" id="ACD29440.1"/>
    </source>
</evidence>
<name>B2UIN9_RALPJ</name>
<sequence>MAQCVVWQAGALVATTDAPEQCQGFLLMQTNEYATAMTLGSAFEMPTADQIGAAWSVGFCLPVLCYLIARSCRSITDVFER</sequence>
<keyword evidence="1" id="KW-1133">Transmembrane helix</keyword>
<organism evidence="2">
    <name type="scientific">Ralstonia pickettii (strain 12J)</name>
    <dbReference type="NCBI Taxonomy" id="402626"/>
    <lineage>
        <taxon>Bacteria</taxon>
        <taxon>Pseudomonadati</taxon>
        <taxon>Pseudomonadota</taxon>
        <taxon>Betaproteobacteria</taxon>
        <taxon>Burkholderiales</taxon>
        <taxon>Burkholderiaceae</taxon>
        <taxon>Ralstonia</taxon>
    </lineage>
</organism>
<evidence type="ECO:0000256" key="1">
    <source>
        <dbReference type="SAM" id="Phobius"/>
    </source>
</evidence>
<gene>
    <name evidence="2" type="ordered locus">Rpic_4345</name>
</gene>
<feature type="transmembrane region" description="Helical" evidence="1">
    <location>
        <begin position="51"/>
        <end position="69"/>
    </location>
</feature>
<dbReference type="HOGENOM" id="CLU_193904_0_0_4"/>
<proteinExistence type="predicted"/>
<reference evidence="2" key="1">
    <citation type="submission" date="2008-05" db="EMBL/GenBank/DDBJ databases">
        <title>Complete sequence of chromosome2 of Ralstonia pickettii 12J.</title>
        <authorList>
            <consortium name="US DOE Joint Genome Institute"/>
            <person name="Lucas S."/>
            <person name="Copeland A."/>
            <person name="Lapidus A."/>
            <person name="Glavina del Rio T."/>
            <person name="Dalin E."/>
            <person name="Tice H."/>
            <person name="Bruce D."/>
            <person name="Goodwin L."/>
            <person name="Pitluck S."/>
            <person name="Meincke L."/>
            <person name="Brettin T."/>
            <person name="Detter J.C."/>
            <person name="Han C."/>
            <person name="Kuske C.R."/>
            <person name="Schmutz J."/>
            <person name="Larimer F."/>
            <person name="Land M."/>
            <person name="Hauser L."/>
            <person name="Kyrpides N."/>
            <person name="Mikhailova N."/>
            <person name="Marsh T."/>
            <person name="Richardson P."/>
        </authorList>
    </citation>
    <scope>NUCLEOTIDE SEQUENCE</scope>
    <source>
        <strain evidence="2">12J</strain>
    </source>
</reference>
<dbReference type="AlphaFoldDB" id="B2UIN9"/>
<dbReference type="STRING" id="402626.Rpic_4345"/>
<protein>
    <submittedName>
        <fullName evidence="2">Uncharacterized protein</fullName>
    </submittedName>
</protein>
<accession>B2UIN9</accession>
<keyword evidence="1" id="KW-0812">Transmembrane</keyword>
<dbReference type="KEGG" id="rpi:Rpic_4345"/>
<keyword evidence="1" id="KW-0472">Membrane</keyword>